<feature type="transmembrane region" description="Helical" evidence="8">
    <location>
        <begin position="279"/>
        <end position="299"/>
    </location>
</feature>
<dbReference type="GO" id="GO:0015648">
    <property type="term" value="F:lipid-linked peptidoglycan transporter activity"/>
    <property type="evidence" value="ECO:0007669"/>
    <property type="project" value="TreeGrafter"/>
</dbReference>
<comment type="caution">
    <text evidence="9">The sequence shown here is derived from an EMBL/GenBank/DDBJ whole genome shotgun (WGS) entry which is preliminary data.</text>
</comment>
<keyword evidence="2" id="KW-1003">Cell membrane</keyword>
<dbReference type="GO" id="GO:0005886">
    <property type="term" value="C:plasma membrane"/>
    <property type="evidence" value="ECO:0007669"/>
    <property type="project" value="UniProtKB-SubCell"/>
</dbReference>
<evidence type="ECO:0000313" key="9">
    <source>
        <dbReference type="EMBL" id="KKT57650.1"/>
    </source>
</evidence>
<protein>
    <submittedName>
        <fullName evidence="9">Integral membrane protein MviN</fullName>
    </submittedName>
</protein>
<feature type="transmembrane region" description="Helical" evidence="8">
    <location>
        <begin position="320"/>
        <end position="343"/>
    </location>
</feature>
<evidence type="ECO:0000256" key="4">
    <source>
        <dbReference type="ARBA" id="ARBA00022960"/>
    </source>
</evidence>
<evidence type="ECO:0000256" key="8">
    <source>
        <dbReference type="SAM" id="Phobius"/>
    </source>
</evidence>
<feature type="transmembrane region" description="Helical" evidence="8">
    <location>
        <begin position="15"/>
        <end position="32"/>
    </location>
</feature>
<evidence type="ECO:0000256" key="1">
    <source>
        <dbReference type="ARBA" id="ARBA00004651"/>
    </source>
</evidence>
<dbReference type="InterPro" id="IPR051050">
    <property type="entry name" value="Lipid_II_flippase_MurJ/MviN"/>
</dbReference>
<feature type="transmembrane region" description="Helical" evidence="8">
    <location>
        <begin position="166"/>
        <end position="190"/>
    </location>
</feature>
<feature type="transmembrane region" description="Helical" evidence="8">
    <location>
        <begin position="62"/>
        <end position="81"/>
    </location>
</feature>
<keyword evidence="5" id="KW-0573">Peptidoglycan synthesis</keyword>
<dbReference type="GO" id="GO:0034204">
    <property type="term" value="P:lipid translocation"/>
    <property type="evidence" value="ECO:0007669"/>
    <property type="project" value="TreeGrafter"/>
</dbReference>
<gene>
    <name evidence="9" type="ORF">UW49_C0002G0046</name>
</gene>
<feature type="transmembrane region" description="Helical" evidence="8">
    <location>
        <begin position="437"/>
        <end position="459"/>
    </location>
</feature>
<dbReference type="PATRIC" id="fig|1618652.3.peg.156"/>
<keyword evidence="7 8" id="KW-0472">Membrane</keyword>
<feature type="transmembrane region" description="Helical" evidence="8">
    <location>
        <begin position="196"/>
        <end position="215"/>
    </location>
</feature>
<dbReference type="PANTHER" id="PTHR47019">
    <property type="entry name" value="LIPID II FLIPPASE MURJ"/>
    <property type="match status" value="1"/>
</dbReference>
<evidence type="ECO:0000313" key="10">
    <source>
        <dbReference type="Proteomes" id="UP000033977"/>
    </source>
</evidence>
<comment type="subcellular location">
    <subcellularLocation>
        <location evidence="1">Cell membrane</location>
        <topology evidence="1">Multi-pass membrane protein</topology>
    </subcellularLocation>
</comment>
<proteinExistence type="predicted"/>
<evidence type="ECO:0000256" key="3">
    <source>
        <dbReference type="ARBA" id="ARBA00022692"/>
    </source>
</evidence>
<evidence type="ECO:0000256" key="2">
    <source>
        <dbReference type="ARBA" id="ARBA00022475"/>
    </source>
</evidence>
<dbReference type="Proteomes" id="UP000033977">
    <property type="component" value="Unassembled WGS sequence"/>
</dbReference>
<feature type="transmembrane region" description="Helical" evidence="8">
    <location>
        <begin position="471"/>
        <end position="493"/>
    </location>
</feature>
<dbReference type="PANTHER" id="PTHR47019:SF1">
    <property type="entry name" value="LIPID II FLIPPASE MURJ"/>
    <property type="match status" value="1"/>
</dbReference>
<feature type="transmembrane region" description="Helical" evidence="8">
    <location>
        <begin position="93"/>
        <end position="118"/>
    </location>
</feature>
<dbReference type="GO" id="GO:0009252">
    <property type="term" value="P:peptidoglycan biosynthetic process"/>
    <property type="evidence" value="ECO:0007669"/>
    <property type="project" value="UniProtKB-KW"/>
</dbReference>
<dbReference type="EMBL" id="LCIN01000002">
    <property type="protein sequence ID" value="KKT57650.1"/>
    <property type="molecule type" value="Genomic_DNA"/>
</dbReference>
<name>A0A0G1IEM6_9BACT</name>
<feature type="transmembrane region" description="Helical" evidence="8">
    <location>
        <begin position="389"/>
        <end position="409"/>
    </location>
</feature>
<feature type="transmembrane region" description="Helical" evidence="8">
    <location>
        <begin position="355"/>
        <end position="377"/>
    </location>
</feature>
<feature type="transmembrane region" description="Helical" evidence="8">
    <location>
        <begin position="505"/>
        <end position="530"/>
    </location>
</feature>
<evidence type="ECO:0000256" key="6">
    <source>
        <dbReference type="ARBA" id="ARBA00022989"/>
    </source>
</evidence>
<keyword evidence="3 8" id="KW-0812">Transmembrane</keyword>
<feature type="transmembrane region" description="Helical" evidence="8">
    <location>
        <begin position="138"/>
        <end position="159"/>
    </location>
</feature>
<evidence type="ECO:0000256" key="7">
    <source>
        <dbReference type="ARBA" id="ARBA00023136"/>
    </source>
</evidence>
<feature type="transmembrane region" description="Helical" evidence="8">
    <location>
        <begin position="235"/>
        <end position="259"/>
    </location>
</feature>
<sequence>MIKFTKIFHADLENIHHAALWLGFFGILADVLGLFRDRFLAGMFGASRSLDIYYAAFRVPDFIYTFMLLFTASTAIIPIFLKKFGEKKEWSEELLGSAVLSFSFVVLILSIAAFFLMPLIAGLSLPGFSNEDLGQTTFLARIMLLSPIFLGLSNIFSSVTQAFRRFFVYGLSPVFYNVGVILGITVFYRFLGLAGLAWGVALGAFLHMAIQIPSLKNLSIAPRLKRFWSADLKQVAWLSLPRTLGLSITQITIFILTGMASVFSQGSISIFNLALNLEYIPVTVIGLSYSVAAFPDLVSFSLKKAHDQFDKYFSVAMRHIVFWTLPMSVLLLVLRAQIVRVVLGSGAFSWPDTRLTAAALFILSLAVVFQSLFMLLVRTFYAEGKSWRPLIINIVSSILSVGAAFWFAALLGREPESALARFLSGALRLSDIPDIRVISLPLGILAGSLFNFIFLFFSFKAVFGWFPTRGIWRTLFQVSAASAVGGLAAYWGLNIFSSLFDLQTFLGIFLQGFFAGVLGILATITLLWILRNSELFEIYHSFRAFFLEKEKSKADMVALPEPERLP</sequence>
<dbReference type="GO" id="GO:0008360">
    <property type="term" value="P:regulation of cell shape"/>
    <property type="evidence" value="ECO:0007669"/>
    <property type="project" value="UniProtKB-KW"/>
</dbReference>
<evidence type="ECO:0000256" key="5">
    <source>
        <dbReference type="ARBA" id="ARBA00022984"/>
    </source>
</evidence>
<dbReference type="InterPro" id="IPR004268">
    <property type="entry name" value="MurJ"/>
</dbReference>
<dbReference type="AlphaFoldDB" id="A0A0G1IEM6"/>
<keyword evidence="4" id="KW-0133">Cell shape</keyword>
<dbReference type="Pfam" id="PF03023">
    <property type="entry name" value="MurJ"/>
    <property type="match status" value="1"/>
</dbReference>
<organism evidence="9 10">
    <name type="scientific">Candidatus Giovannonibacteria bacterium GW2011_GWB1_44_23</name>
    <dbReference type="NCBI Taxonomy" id="1618652"/>
    <lineage>
        <taxon>Bacteria</taxon>
        <taxon>Candidatus Giovannoniibacteriota</taxon>
    </lineage>
</organism>
<keyword evidence="6 8" id="KW-1133">Transmembrane helix</keyword>
<dbReference type="PRINTS" id="PR01806">
    <property type="entry name" value="VIRFACTRMVIN"/>
</dbReference>
<accession>A0A0G1IEM6</accession>
<reference evidence="9 10" key="1">
    <citation type="journal article" date="2015" name="Nature">
        <title>rRNA introns, odd ribosomes, and small enigmatic genomes across a large radiation of phyla.</title>
        <authorList>
            <person name="Brown C.T."/>
            <person name="Hug L.A."/>
            <person name="Thomas B.C."/>
            <person name="Sharon I."/>
            <person name="Castelle C.J."/>
            <person name="Singh A."/>
            <person name="Wilkins M.J."/>
            <person name="Williams K.H."/>
            <person name="Banfield J.F."/>
        </authorList>
    </citation>
    <scope>NUCLEOTIDE SEQUENCE [LARGE SCALE GENOMIC DNA]</scope>
</reference>